<dbReference type="PANTHER" id="PTHR31001:SF74">
    <property type="entry name" value="ZN(II)2CYS6 TRANSCRIPTION FACTOR (EUROFUNG)"/>
    <property type="match status" value="1"/>
</dbReference>
<keyword evidence="2" id="KW-0539">Nucleus</keyword>
<dbReference type="AlphaFoldDB" id="A0A084G1E2"/>
<dbReference type="SMART" id="SM00906">
    <property type="entry name" value="Fungal_trans"/>
    <property type="match status" value="1"/>
</dbReference>
<dbReference type="VEuPathDB" id="FungiDB:SAPIO_CDS7232"/>
<evidence type="ECO:0000256" key="2">
    <source>
        <dbReference type="ARBA" id="ARBA00023242"/>
    </source>
</evidence>
<organism evidence="5 6">
    <name type="scientific">Pseudallescheria apiosperma</name>
    <name type="common">Scedosporium apiospermum</name>
    <dbReference type="NCBI Taxonomy" id="563466"/>
    <lineage>
        <taxon>Eukaryota</taxon>
        <taxon>Fungi</taxon>
        <taxon>Dikarya</taxon>
        <taxon>Ascomycota</taxon>
        <taxon>Pezizomycotina</taxon>
        <taxon>Sordariomycetes</taxon>
        <taxon>Hypocreomycetidae</taxon>
        <taxon>Microascales</taxon>
        <taxon>Microascaceae</taxon>
        <taxon>Scedosporium</taxon>
    </lineage>
</organism>
<dbReference type="KEGG" id="sapo:SAPIO_CDS7232"/>
<evidence type="ECO:0000313" key="5">
    <source>
        <dbReference type="EMBL" id="KEZ41154.1"/>
    </source>
</evidence>
<dbReference type="InterPro" id="IPR007219">
    <property type="entry name" value="XnlR_reg_dom"/>
</dbReference>
<gene>
    <name evidence="5" type="ORF">SAPIO_CDS7232</name>
</gene>
<evidence type="ECO:0000256" key="3">
    <source>
        <dbReference type="SAM" id="MobiDB-lite"/>
    </source>
</evidence>
<evidence type="ECO:0000313" key="6">
    <source>
        <dbReference type="Proteomes" id="UP000028545"/>
    </source>
</evidence>
<dbReference type="GO" id="GO:0005634">
    <property type="term" value="C:nucleus"/>
    <property type="evidence" value="ECO:0007669"/>
    <property type="project" value="UniProtKB-SubCell"/>
</dbReference>
<sequence>MQHSGQEPVLTPESSSPPRPIHYLSLPVTTATPSEDVADIPSTTSDCGSMQATTAGGSYVDASHWAAILDGIAEIRDHFEKEEEASLAHYRAFEPHSTDLKCPQLLYGCPKLATKEEILAAMPARQVVDRLVSRYFNSFEMSPAVLHSVQFLKEYEEFWENPTATPIIWLGLLFTIMCLAAQFQMSRSGPGLQTPETMSMEQELQSMIEAFRQKTIQCLVLGNYAQGGPYVLETLMLHIAAELFIRNDAEIGLWILLGTIVQLAMHMGYHRDPRHFKGMSPFTGEMRKRVWATIVELDLGISAQMGLPRLIKQWHTDTSEPSNLQDADFDKTTTEMPPSRPETEFTPMLYRLVKARIMKVIGFIWDFAGDVRPHSHNEVTRMETMLQAARESIPECVRWHSMAHCITDSPRVVLQKLVLEIIYHRARIVLHRKYLQYSPTKTQQHARSRQTCLGAALKLLDYQHMIHGETLPFGRLYQDRWKVSSLVNHDFLLATSILCFYLQQTRADDTQAPMAKTIEESLKRSHDIWIQSSSSSKEAQKAAKALNVILKRPNSTLRPDSDIESGALLESLSFSVYNRPGDYVQDNTHLPVFDVTTPMSWENPARELMGFFPAASPATATSWQMMDGEGL</sequence>
<feature type="region of interest" description="Disordered" evidence="3">
    <location>
        <begin position="1"/>
        <end position="23"/>
    </location>
</feature>
<dbReference type="GO" id="GO:0003677">
    <property type="term" value="F:DNA binding"/>
    <property type="evidence" value="ECO:0007669"/>
    <property type="project" value="InterPro"/>
</dbReference>
<feature type="domain" description="Xylanolytic transcriptional activator regulatory" evidence="4">
    <location>
        <begin position="253"/>
        <end position="327"/>
    </location>
</feature>
<comment type="caution">
    <text evidence="5">The sequence shown here is derived from an EMBL/GenBank/DDBJ whole genome shotgun (WGS) entry which is preliminary data.</text>
</comment>
<accession>A0A084G1E2</accession>
<comment type="subcellular location">
    <subcellularLocation>
        <location evidence="1">Nucleus</location>
    </subcellularLocation>
</comment>
<dbReference type="RefSeq" id="XP_016640953.1">
    <property type="nucleotide sequence ID" value="XM_016789126.1"/>
</dbReference>
<dbReference type="HOGENOM" id="CLU_007426_5_1_1"/>
<dbReference type="GeneID" id="27726304"/>
<dbReference type="EMBL" id="JOWA01000110">
    <property type="protein sequence ID" value="KEZ41154.1"/>
    <property type="molecule type" value="Genomic_DNA"/>
</dbReference>
<dbReference type="Pfam" id="PF04082">
    <property type="entry name" value="Fungal_trans"/>
    <property type="match status" value="1"/>
</dbReference>
<dbReference type="GO" id="GO:0008270">
    <property type="term" value="F:zinc ion binding"/>
    <property type="evidence" value="ECO:0007669"/>
    <property type="project" value="InterPro"/>
</dbReference>
<dbReference type="PANTHER" id="PTHR31001">
    <property type="entry name" value="UNCHARACTERIZED TRANSCRIPTIONAL REGULATORY PROTEIN"/>
    <property type="match status" value="1"/>
</dbReference>
<dbReference type="InterPro" id="IPR050613">
    <property type="entry name" value="Sec_Metabolite_Reg"/>
</dbReference>
<feature type="region of interest" description="Disordered" evidence="3">
    <location>
        <begin position="317"/>
        <end position="341"/>
    </location>
</feature>
<protein>
    <submittedName>
        <fullName evidence="5">Fungal specific transcription factor domain protein</fullName>
    </submittedName>
</protein>
<dbReference type="OMA" id="FCQLYQE"/>
<keyword evidence="6" id="KW-1185">Reference proteome</keyword>
<dbReference type="CDD" id="cd12148">
    <property type="entry name" value="fungal_TF_MHR"/>
    <property type="match status" value="1"/>
</dbReference>
<evidence type="ECO:0000256" key="1">
    <source>
        <dbReference type="ARBA" id="ARBA00004123"/>
    </source>
</evidence>
<dbReference type="OrthoDB" id="4934715at2759"/>
<proteinExistence type="predicted"/>
<evidence type="ECO:0000259" key="4">
    <source>
        <dbReference type="SMART" id="SM00906"/>
    </source>
</evidence>
<dbReference type="Proteomes" id="UP000028545">
    <property type="component" value="Unassembled WGS sequence"/>
</dbReference>
<name>A0A084G1E2_PSEDA</name>
<reference evidence="5 6" key="1">
    <citation type="journal article" date="2014" name="Genome Announc.">
        <title>Draft genome sequence of the pathogenic fungus Scedosporium apiospermum.</title>
        <authorList>
            <person name="Vandeputte P."/>
            <person name="Ghamrawi S."/>
            <person name="Rechenmann M."/>
            <person name="Iltis A."/>
            <person name="Giraud S."/>
            <person name="Fleury M."/>
            <person name="Thornton C."/>
            <person name="Delhaes L."/>
            <person name="Meyer W."/>
            <person name="Papon N."/>
            <person name="Bouchara J.P."/>
        </authorList>
    </citation>
    <scope>NUCLEOTIDE SEQUENCE [LARGE SCALE GENOMIC DNA]</scope>
    <source>
        <strain evidence="5 6">IHEM 14462</strain>
    </source>
</reference>
<dbReference type="GO" id="GO:0006351">
    <property type="term" value="P:DNA-templated transcription"/>
    <property type="evidence" value="ECO:0007669"/>
    <property type="project" value="InterPro"/>
</dbReference>